<accession>A0AAW2XL91</accession>
<organism evidence="2">
    <name type="scientific">Sesamum latifolium</name>
    <dbReference type="NCBI Taxonomy" id="2727402"/>
    <lineage>
        <taxon>Eukaryota</taxon>
        <taxon>Viridiplantae</taxon>
        <taxon>Streptophyta</taxon>
        <taxon>Embryophyta</taxon>
        <taxon>Tracheophyta</taxon>
        <taxon>Spermatophyta</taxon>
        <taxon>Magnoliopsida</taxon>
        <taxon>eudicotyledons</taxon>
        <taxon>Gunneridae</taxon>
        <taxon>Pentapetalae</taxon>
        <taxon>asterids</taxon>
        <taxon>lamiids</taxon>
        <taxon>Lamiales</taxon>
        <taxon>Pedaliaceae</taxon>
        <taxon>Sesamum</taxon>
    </lineage>
</organism>
<sequence>MLRTPSPVLLPPRRKILLNTQPPCRGRSGSEMSPPHAAATDFPEGVFQARGSQKERRRMLPLTPPEGPSNDPPASATVPEGTPPSSSGPKDPKDPACGEKN</sequence>
<gene>
    <name evidence="2" type="ORF">Slati_1342800</name>
</gene>
<feature type="compositionally biased region" description="Basic and acidic residues" evidence="1">
    <location>
        <begin position="90"/>
        <end position="101"/>
    </location>
</feature>
<evidence type="ECO:0000256" key="1">
    <source>
        <dbReference type="SAM" id="MobiDB-lite"/>
    </source>
</evidence>
<protein>
    <submittedName>
        <fullName evidence="2">Uncharacterized protein</fullName>
    </submittedName>
</protein>
<reference evidence="2" key="1">
    <citation type="submission" date="2020-06" db="EMBL/GenBank/DDBJ databases">
        <authorList>
            <person name="Li T."/>
            <person name="Hu X."/>
            <person name="Zhang T."/>
            <person name="Song X."/>
            <person name="Zhang H."/>
            <person name="Dai N."/>
            <person name="Sheng W."/>
            <person name="Hou X."/>
            <person name="Wei L."/>
        </authorList>
    </citation>
    <scope>NUCLEOTIDE SEQUENCE</scope>
    <source>
        <strain evidence="2">KEN1</strain>
        <tissue evidence="2">Leaf</tissue>
    </source>
</reference>
<evidence type="ECO:0000313" key="2">
    <source>
        <dbReference type="EMBL" id="KAL0453647.1"/>
    </source>
</evidence>
<feature type="region of interest" description="Disordered" evidence="1">
    <location>
        <begin position="1"/>
        <end position="101"/>
    </location>
</feature>
<proteinExistence type="predicted"/>
<reference evidence="2" key="2">
    <citation type="journal article" date="2024" name="Plant">
        <title>Genomic evolution and insights into agronomic trait innovations of Sesamum species.</title>
        <authorList>
            <person name="Miao H."/>
            <person name="Wang L."/>
            <person name="Qu L."/>
            <person name="Liu H."/>
            <person name="Sun Y."/>
            <person name="Le M."/>
            <person name="Wang Q."/>
            <person name="Wei S."/>
            <person name="Zheng Y."/>
            <person name="Lin W."/>
            <person name="Duan Y."/>
            <person name="Cao H."/>
            <person name="Xiong S."/>
            <person name="Wang X."/>
            <person name="Wei L."/>
            <person name="Li C."/>
            <person name="Ma Q."/>
            <person name="Ju M."/>
            <person name="Zhao R."/>
            <person name="Li G."/>
            <person name="Mu C."/>
            <person name="Tian Q."/>
            <person name="Mei H."/>
            <person name="Zhang T."/>
            <person name="Gao T."/>
            <person name="Zhang H."/>
        </authorList>
    </citation>
    <scope>NUCLEOTIDE SEQUENCE</scope>
    <source>
        <strain evidence="2">KEN1</strain>
    </source>
</reference>
<comment type="caution">
    <text evidence="2">The sequence shown here is derived from an EMBL/GenBank/DDBJ whole genome shotgun (WGS) entry which is preliminary data.</text>
</comment>
<name>A0AAW2XL91_9LAMI</name>
<dbReference type="EMBL" id="JACGWN010000004">
    <property type="protein sequence ID" value="KAL0453647.1"/>
    <property type="molecule type" value="Genomic_DNA"/>
</dbReference>
<dbReference type="AlphaFoldDB" id="A0AAW2XL91"/>
<feature type="compositionally biased region" description="Pro residues" evidence="1">
    <location>
        <begin position="62"/>
        <end position="71"/>
    </location>
</feature>